<dbReference type="InParanoid" id="A0A1D2V819"/>
<dbReference type="EMBL" id="KV454511">
    <property type="protein sequence ID" value="ODV57811.1"/>
    <property type="molecule type" value="Genomic_DNA"/>
</dbReference>
<evidence type="ECO:0000313" key="2">
    <source>
        <dbReference type="Proteomes" id="UP000095038"/>
    </source>
</evidence>
<dbReference type="InterPro" id="IPR051678">
    <property type="entry name" value="AGP_Transferase"/>
</dbReference>
<dbReference type="OrthoDB" id="2906425at2759"/>
<dbReference type="Proteomes" id="UP000095038">
    <property type="component" value="Unassembled WGS sequence"/>
</dbReference>
<dbReference type="GeneID" id="30963506"/>
<evidence type="ECO:0000313" key="1">
    <source>
        <dbReference type="EMBL" id="ODV57811.1"/>
    </source>
</evidence>
<feature type="non-terminal residue" evidence="1">
    <location>
        <position position="149"/>
    </location>
</feature>
<dbReference type="STRING" id="1344418.A0A1D2V819"/>
<feature type="non-terminal residue" evidence="1">
    <location>
        <position position="1"/>
    </location>
</feature>
<dbReference type="InterPro" id="IPR011009">
    <property type="entry name" value="Kinase-like_dom_sf"/>
</dbReference>
<evidence type="ECO:0008006" key="3">
    <source>
        <dbReference type="Google" id="ProtNLM"/>
    </source>
</evidence>
<gene>
    <name evidence="1" type="ORF">ASCRUDRAFT_24845</name>
</gene>
<keyword evidence="2" id="KW-1185">Reference proteome</keyword>
<protein>
    <recommendedName>
        <fullName evidence="3">Aminoglycoside phosphotransferase domain-containing protein</fullName>
    </recommendedName>
</protein>
<sequence length="149" mass="17728">VSCPKIYEHYTKDSKFYIEMEYIPGKTLCDIWPELSEEQKQIVTDNILNELNKLKKETSNEICGIDGNNFRDPLFGHLKFESERAFNKYISSKIRNKRISRIFLSHGELSSRNIIVKEDLSVVFVNWHCMGFLPEYWDLMKTFYYNPLN</sequence>
<dbReference type="RefSeq" id="XP_020044118.1">
    <property type="nucleotide sequence ID" value="XM_020189870.1"/>
</dbReference>
<dbReference type="PANTHER" id="PTHR21310">
    <property type="entry name" value="AMINOGLYCOSIDE PHOSPHOTRANSFERASE-RELATED-RELATED"/>
    <property type="match status" value="1"/>
</dbReference>
<reference evidence="2" key="1">
    <citation type="submission" date="2016-05" db="EMBL/GenBank/DDBJ databases">
        <title>Comparative genomics of biotechnologically important yeasts.</title>
        <authorList>
            <consortium name="DOE Joint Genome Institute"/>
            <person name="Riley R."/>
            <person name="Haridas S."/>
            <person name="Wolfe K.H."/>
            <person name="Lopes M.R."/>
            <person name="Hittinger C.T."/>
            <person name="Goker M."/>
            <person name="Salamov A."/>
            <person name="Wisecaver J."/>
            <person name="Long T.M."/>
            <person name="Aerts A.L."/>
            <person name="Barry K."/>
            <person name="Choi C."/>
            <person name="Clum A."/>
            <person name="Coughlan A.Y."/>
            <person name="Deshpande S."/>
            <person name="Douglass A.P."/>
            <person name="Hanson S.J."/>
            <person name="Klenk H.-P."/>
            <person name="Labutti K."/>
            <person name="Lapidus A."/>
            <person name="Lindquist E."/>
            <person name="Lipzen A."/>
            <person name="Meier-Kolthoff J.P."/>
            <person name="Ohm R.A."/>
            <person name="Otillar R.P."/>
            <person name="Pangilinan J."/>
            <person name="Peng Y."/>
            <person name="Rokas A."/>
            <person name="Rosa C.A."/>
            <person name="Scheuner C."/>
            <person name="Sibirny A.A."/>
            <person name="Slot J.C."/>
            <person name="Stielow J.B."/>
            <person name="Sun H."/>
            <person name="Kurtzman C.P."/>
            <person name="Blackwell M."/>
            <person name="Grigoriev I.V."/>
            <person name="Jeffries T.W."/>
        </authorList>
    </citation>
    <scope>NUCLEOTIDE SEQUENCE [LARGE SCALE GENOMIC DNA]</scope>
    <source>
        <strain evidence="2">DSM 1968</strain>
    </source>
</reference>
<name>A0A1D2V819_9ASCO</name>
<dbReference type="SUPFAM" id="SSF56112">
    <property type="entry name" value="Protein kinase-like (PK-like)"/>
    <property type="match status" value="1"/>
</dbReference>
<dbReference type="PANTHER" id="PTHR21310:SF58">
    <property type="entry name" value="AMINOGLYCOSIDE PHOSPHOTRANSFERASE DOMAIN-CONTAINING PROTEIN"/>
    <property type="match status" value="1"/>
</dbReference>
<dbReference type="AlphaFoldDB" id="A0A1D2V819"/>
<proteinExistence type="predicted"/>
<organism evidence="1 2">
    <name type="scientific">Ascoidea rubescens DSM 1968</name>
    <dbReference type="NCBI Taxonomy" id="1344418"/>
    <lineage>
        <taxon>Eukaryota</taxon>
        <taxon>Fungi</taxon>
        <taxon>Dikarya</taxon>
        <taxon>Ascomycota</taxon>
        <taxon>Saccharomycotina</taxon>
        <taxon>Saccharomycetes</taxon>
        <taxon>Ascoideaceae</taxon>
        <taxon>Ascoidea</taxon>
    </lineage>
</organism>
<accession>A0A1D2V819</accession>